<proteinExistence type="predicted"/>
<dbReference type="KEGG" id="gaz:Pan241w_15110"/>
<evidence type="ECO:0000313" key="1">
    <source>
        <dbReference type="EMBL" id="QDT41450.1"/>
    </source>
</evidence>
<sequence>MLHIIELLDPYVHNIGWREAKILFLGKRITRISKMRSCLCRFSRVYDKNMVIATGRCSLVVLTFP</sequence>
<organism evidence="1 2">
    <name type="scientific">Gimesia alba</name>
    <dbReference type="NCBI Taxonomy" id="2527973"/>
    <lineage>
        <taxon>Bacteria</taxon>
        <taxon>Pseudomonadati</taxon>
        <taxon>Planctomycetota</taxon>
        <taxon>Planctomycetia</taxon>
        <taxon>Planctomycetales</taxon>
        <taxon>Planctomycetaceae</taxon>
        <taxon>Gimesia</taxon>
    </lineage>
</organism>
<keyword evidence="2" id="KW-1185">Reference proteome</keyword>
<gene>
    <name evidence="1" type="ORF">Pan241w_15110</name>
</gene>
<protein>
    <submittedName>
        <fullName evidence="1">Uncharacterized protein</fullName>
    </submittedName>
</protein>
<name>A0A517RC39_9PLAN</name>
<accession>A0A517RC39</accession>
<dbReference type="AlphaFoldDB" id="A0A517RC39"/>
<evidence type="ECO:0000313" key="2">
    <source>
        <dbReference type="Proteomes" id="UP000317171"/>
    </source>
</evidence>
<dbReference type="EMBL" id="CP036269">
    <property type="protein sequence ID" value="QDT41450.1"/>
    <property type="molecule type" value="Genomic_DNA"/>
</dbReference>
<reference evidence="1 2" key="1">
    <citation type="submission" date="2019-02" db="EMBL/GenBank/DDBJ databases">
        <title>Deep-cultivation of Planctomycetes and their phenomic and genomic characterization uncovers novel biology.</title>
        <authorList>
            <person name="Wiegand S."/>
            <person name="Jogler M."/>
            <person name="Boedeker C."/>
            <person name="Pinto D."/>
            <person name="Vollmers J."/>
            <person name="Rivas-Marin E."/>
            <person name="Kohn T."/>
            <person name="Peeters S.H."/>
            <person name="Heuer A."/>
            <person name="Rast P."/>
            <person name="Oberbeckmann S."/>
            <person name="Bunk B."/>
            <person name="Jeske O."/>
            <person name="Meyerdierks A."/>
            <person name="Storesund J.E."/>
            <person name="Kallscheuer N."/>
            <person name="Luecker S."/>
            <person name="Lage O.M."/>
            <person name="Pohl T."/>
            <person name="Merkel B.J."/>
            <person name="Hornburger P."/>
            <person name="Mueller R.-W."/>
            <person name="Bruemmer F."/>
            <person name="Labrenz M."/>
            <person name="Spormann A.M."/>
            <person name="Op den Camp H."/>
            <person name="Overmann J."/>
            <person name="Amann R."/>
            <person name="Jetten M.S.M."/>
            <person name="Mascher T."/>
            <person name="Medema M.H."/>
            <person name="Devos D.P."/>
            <person name="Kaster A.-K."/>
            <person name="Ovreas L."/>
            <person name="Rohde M."/>
            <person name="Galperin M.Y."/>
            <person name="Jogler C."/>
        </authorList>
    </citation>
    <scope>NUCLEOTIDE SEQUENCE [LARGE SCALE GENOMIC DNA]</scope>
    <source>
        <strain evidence="1 2">Pan241w</strain>
    </source>
</reference>
<dbReference type="Proteomes" id="UP000317171">
    <property type="component" value="Chromosome"/>
</dbReference>